<reference evidence="1 2" key="1">
    <citation type="submission" date="2016-03" db="EMBL/GenBank/DDBJ databases">
        <title>Spore heat resistance.</title>
        <authorList>
            <person name="Boekhorst J."/>
            <person name="Berendsen E.M."/>
            <person name="Wells-Bennik M.H."/>
            <person name="Kuipers O.P."/>
        </authorList>
    </citation>
    <scope>NUCLEOTIDE SEQUENCE [LARGE SCALE GENOMIC DNA]</scope>
    <source>
        <strain evidence="1 2">GS8</strain>
    </source>
</reference>
<organism evidence="1 2">
    <name type="scientific">Geobacillus stearothermophilus</name>
    <name type="common">Bacillus stearothermophilus</name>
    <dbReference type="NCBI Taxonomy" id="1422"/>
    <lineage>
        <taxon>Bacteria</taxon>
        <taxon>Bacillati</taxon>
        <taxon>Bacillota</taxon>
        <taxon>Bacilli</taxon>
        <taxon>Bacillales</taxon>
        <taxon>Anoxybacillaceae</taxon>
        <taxon>Geobacillus</taxon>
    </lineage>
</organism>
<sequence>MYNDGRKMSAALENGCKTSNRLWQEAGVRLEGDLRVLRIKQWKRWEI</sequence>
<dbReference type="EMBL" id="LUCS01000035">
    <property type="protein sequence ID" value="KAF6509439.1"/>
    <property type="molecule type" value="Genomic_DNA"/>
</dbReference>
<dbReference type="Proteomes" id="UP000773850">
    <property type="component" value="Unassembled WGS sequence"/>
</dbReference>
<protein>
    <submittedName>
        <fullName evidence="1">Uncharacterized protein</fullName>
    </submittedName>
</protein>
<keyword evidence="2" id="KW-1185">Reference proteome</keyword>
<proteinExistence type="predicted"/>
<evidence type="ECO:0000313" key="1">
    <source>
        <dbReference type="EMBL" id="KAF6509439.1"/>
    </source>
</evidence>
<evidence type="ECO:0000313" key="2">
    <source>
        <dbReference type="Proteomes" id="UP000773850"/>
    </source>
</evidence>
<comment type="caution">
    <text evidence="1">The sequence shown here is derived from an EMBL/GenBank/DDBJ whole genome shotgun (WGS) entry which is preliminary data.</text>
</comment>
<accession>A0ABQ7HB65</accession>
<gene>
    <name evidence="1" type="ORF">GS8_3267</name>
</gene>
<name>A0ABQ7HB65_GEOSE</name>